<proteinExistence type="predicted"/>
<comment type="caution">
    <text evidence="1">The sequence shown here is derived from an EMBL/GenBank/DDBJ whole genome shotgun (WGS) entry which is preliminary data.</text>
</comment>
<dbReference type="AlphaFoldDB" id="A0A7C5URQ3"/>
<sequence length="68" mass="8359">MRTEKFYLKFWSMQEQQQEQQQTKNFLDSEKNLSIEELNKRLKDNDINSIENNKPIKRIIRVISSHNY</sequence>
<reference evidence="1" key="1">
    <citation type="journal article" date="2020" name="mSystems">
        <title>Genome- and Community-Level Interaction Insights into Carbon Utilization and Element Cycling Functions of Hydrothermarchaeota in Hydrothermal Sediment.</title>
        <authorList>
            <person name="Zhou Z."/>
            <person name="Liu Y."/>
            <person name="Xu W."/>
            <person name="Pan J."/>
            <person name="Luo Z.H."/>
            <person name="Li M."/>
        </authorList>
    </citation>
    <scope>NUCLEOTIDE SEQUENCE [LARGE SCALE GENOMIC DNA]</scope>
    <source>
        <strain evidence="1">SpSt-1042</strain>
    </source>
</reference>
<name>A0A7C5URQ3_UNCC3</name>
<protein>
    <submittedName>
        <fullName evidence="1">Uncharacterized protein</fullName>
    </submittedName>
</protein>
<gene>
    <name evidence="1" type="ORF">ENL96_01840</name>
</gene>
<accession>A0A7C5URQ3</accession>
<organism evidence="1">
    <name type="scientific">candidate division CPR3 bacterium</name>
    <dbReference type="NCBI Taxonomy" id="2268181"/>
    <lineage>
        <taxon>Bacteria</taxon>
        <taxon>Bacteria division CPR3</taxon>
    </lineage>
</organism>
<evidence type="ECO:0000313" key="1">
    <source>
        <dbReference type="EMBL" id="HHR92232.1"/>
    </source>
</evidence>
<dbReference type="EMBL" id="DRVY01000052">
    <property type="protein sequence ID" value="HHR92232.1"/>
    <property type="molecule type" value="Genomic_DNA"/>
</dbReference>